<proteinExistence type="predicted"/>
<dbReference type="OrthoDB" id="10579778at2759"/>
<evidence type="ECO:0000313" key="1">
    <source>
        <dbReference type="Proteomes" id="UP000504610"/>
    </source>
</evidence>
<sequence length="132" mass="14595">MLVPTNTGLPSAASLLRGRAKVEYMTISELKEFVITAPSLDIDFLWKNGGVMLFALSAPKSFNAPSPHCENTHAVGALHPNTVLAKVELGVAVRQHRMWGQLQMVTNQRWLPLKQASKVVKNNALPSMRFLF</sequence>
<dbReference type="RefSeq" id="XP_056863191.1">
    <property type="nucleotide sequence ID" value="XM_057007211.1"/>
</dbReference>
<protein>
    <submittedName>
        <fullName evidence="2">Uncharacterized protein LOC108849552</fullName>
    </submittedName>
</protein>
<dbReference type="Proteomes" id="UP000504610">
    <property type="component" value="Chromosome 4"/>
</dbReference>
<organism evidence="1 2">
    <name type="scientific">Raphanus sativus</name>
    <name type="common">Radish</name>
    <name type="synonym">Raphanus raphanistrum var. sativus</name>
    <dbReference type="NCBI Taxonomy" id="3726"/>
    <lineage>
        <taxon>Eukaryota</taxon>
        <taxon>Viridiplantae</taxon>
        <taxon>Streptophyta</taxon>
        <taxon>Embryophyta</taxon>
        <taxon>Tracheophyta</taxon>
        <taxon>Spermatophyta</taxon>
        <taxon>Magnoliopsida</taxon>
        <taxon>eudicotyledons</taxon>
        <taxon>Gunneridae</taxon>
        <taxon>Pentapetalae</taxon>
        <taxon>rosids</taxon>
        <taxon>malvids</taxon>
        <taxon>Brassicales</taxon>
        <taxon>Brassicaceae</taxon>
        <taxon>Brassiceae</taxon>
        <taxon>Raphanus</taxon>
    </lineage>
</organism>
<dbReference type="KEGG" id="rsz:108849552"/>
<dbReference type="AlphaFoldDB" id="A0A9W3DH05"/>
<name>A0A9W3DH05_RAPSA</name>
<gene>
    <name evidence="2" type="primary">LOC108849552</name>
</gene>
<reference evidence="2" key="2">
    <citation type="submission" date="2025-08" db="UniProtKB">
        <authorList>
            <consortium name="RefSeq"/>
        </authorList>
    </citation>
    <scope>IDENTIFICATION</scope>
    <source>
        <tissue evidence="2">Leaf</tissue>
    </source>
</reference>
<accession>A0A9W3DH05</accession>
<reference evidence="1" key="1">
    <citation type="journal article" date="2019" name="Database">
        <title>The radish genome database (RadishGD): an integrated information resource for radish genomics.</title>
        <authorList>
            <person name="Yu H.J."/>
            <person name="Baek S."/>
            <person name="Lee Y.J."/>
            <person name="Cho A."/>
            <person name="Mun J.H."/>
        </authorList>
    </citation>
    <scope>NUCLEOTIDE SEQUENCE [LARGE SCALE GENOMIC DNA]</scope>
    <source>
        <strain evidence="1">cv. WK10039</strain>
    </source>
</reference>
<dbReference type="GeneID" id="108849552"/>
<evidence type="ECO:0000313" key="2">
    <source>
        <dbReference type="RefSeq" id="XP_056863191.1"/>
    </source>
</evidence>
<keyword evidence="1" id="KW-1185">Reference proteome</keyword>